<feature type="transmembrane region" description="Helical" evidence="1">
    <location>
        <begin position="269"/>
        <end position="290"/>
    </location>
</feature>
<dbReference type="KEGG" id="pda:103705397"/>
<name>A0A8B9A8C6_PHODC</name>
<keyword evidence="1" id="KW-1133">Transmembrane helix</keyword>
<keyword evidence="3" id="KW-1185">Reference proteome</keyword>
<dbReference type="Gene3D" id="3.10.200.10">
    <property type="entry name" value="Alpha carbonic anhydrase"/>
    <property type="match status" value="1"/>
</dbReference>
<dbReference type="RefSeq" id="XP_038982910.1">
    <property type="nucleotide sequence ID" value="XM_039126982.1"/>
</dbReference>
<gene>
    <name evidence="4" type="primary">LOC103705397</name>
</gene>
<protein>
    <submittedName>
        <fullName evidence="4">Alpha carbonic anhydrase 2-like</fullName>
    </submittedName>
</protein>
<dbReference type="InterPro" id="IPR023561">
    <property type="entry name" value="Carbonic_anhydrase_a-class"/>
</dbReference>
<dbReference type="Proteomes" id="UP000228380">
    <property type="component" value="Chromosome 5"/>
</dbReference>
<dbReference type="GO" id="GO:0004089">
    <property type="term" value="F:carbonate dehydratase activity"/>
    <property type="evidence" value="ECO:0007669"/>
    <property type="project" value="InterPro"/>
</dbReference>
<organism evidence="3 4">
    <name type="scientific">Phoenix dactylifera</name>
    <name type="common">Date palm</name>
    <dbReference type="NCBI Taxonomy" id="42345"/>
    <lineage>
        <taxon>Eukaryota</taxon>
        <taxon>Viridiplantae</taxon>
        <taxon>Streptophyta</taxon>
        <taxon>Embryophyta</taxon>
        <taxon>Tracheophyta</taxon>
        <taxon>Spermatophyta</taxon>
        <taxon>Magnoliopsida</taxon>
        <taxon>Liliopsida</taxon>
        <taxon>Arecaceae</taxon>
        <taxon>Coryphoideae</taxon>
        <taxon>Phoeniceae</taxon>
        <taxon>Phoenix</taxon>
    </lineage>
</organism>
<dbReference type="PROSITE" id="PS51144">
    <property type="entry name" value="ALPHA_CA_2"/>
    <property type="match status" value="1"/>
</dbReference>
<evidence type="ECO:0000259" key="2">
    <source>
        <dbReference type="PROSITE" id="PS51144"/>
    </source>
</evidence>
<sequence>MLFAASAPLVTRKPGKNSLAEVLARAFGASKGWRNLVNMLRIPYGPGAEEYFDYDEDSAFGPQHWGDLDPDWATCKDGKRQSPININHEIIEVDSSIGSLMTSYNSTFAIMQNTGHYILINWTEGATPGAGSLLIDGKDYVLQQCHWHSPSEHIFFGERYLSITPSPPFFLVTYPLELHMVHMNSDGSIAVIGILYQHGSPDPFLSKLRNYLEYLIREQKDEVVVGYLPPPPIENRAPYYRYSGSLTTPPCTENVTWILLREVCIIFNLPIMLASFAKLCLFINQFIVVLGEARIRRTSRPAKGCFTLCKLAD</sequence>
<evidence type="ECO:0000256" key="1">
    <source>
        <dbReference type="SAM" id="Phobius"/>
    </source>
</evidence>
<dbReference type="Pfam" id="PF00194">
    <property type="entry name" value="Carb_anhydrase"/>
    <property type="match status" value="1"/>
</dbReference>
<reference evidence="4" key="2">
    <citation type="submission" date="2025-08" db="UniProtKB">
        <authorList>
            <consortium name="RefSeq"/>
        </authorList>
    </citation>
    <scope>IDENTIFICATION</scope>
    <source>
        <tissue evidence="4">Young leaves</tissue>
    </source>
</reference>
<keyword evidence="1" id="KW-0812">Transmembrane</keyword>
<dbReference type="GO" id="GO:0006730">
    <property type="term" value="P:one-carbon metabolic process"/>
    <property type="evidence" value="ECO:0007669"/>
    <property type="project" value="TreeGrafter"/>
</dbReference>
<proteinExistence type="predicted"/>
<accession>A0A8B9A8C6</accession>
<dbReference type="InterPro" id="IPR001148">
    <property type="entry name" value="CA_dom"/>
</dbReference>
<feature type="domain" description="Alpha-carbonic anhydrase" evidence="2">
    <location>
        <begin position="50"/>
        <end position="313"/>
    </location>
</feature>
<dbReference type="InterPro" id="IPR036398">
    <property type="entry name" value="CA_dom_sf"/>
</dbReference>
<dbReference type="PANTHER" id="PTHR18952">
    <property type="entry name" value="CARBONIC ANHYDRASE"/>
    <property type="match status" value="1"/>
</dbReference>
<evidence type="ECO:0000313" key="4">
    <source>
        <dbReference type="RefSeq" id="XP_038982910.1"/>
    </source>
</evidence>
<dbReference type="PANTHER" id="PTHR18952:SF253">
    <property type="entry name" value="OS08G0470200 PROTEIN"/>
    <property type="match status" value="1"/>
</dbReference>
<reference evidence="3" key="1">
    <citation type="journal article" date="2019" name="Nat. Commun.">
        <title>Genome-wide association mapping of date palm fruit traits.</title>
        <authorList>
            <person name="Hazzouri K.M."/>
            <person name="Gros-Balthazard M."/>
            <person name="Flowers J.M."/>
            <person name="Copetti D."/>
            <person name="Lemansour A."/>
            <person name="Lebrun M."/>
            <person name="Masmoudi K."/>
            <person name="Ferrand S."/>
            <person name="Dhar M.I."/>
            <person name="Fresquez Z.A."/>
            <person name="Rosas U."/>
            <person name="Zhang J."/>
            <person name="Talag J."/>
            <person name="Lee S."/>
            <person name="Kudrna D."/>
            <person name="Powell R.F."/>
            <person name="Leitch I.J."/>
            <person name="Krueger R.R."/>
            <person name="Wing R.A."/>
            <person name="Amiri K.M.A."/>
            <person name="Purugganan M.D."/>
        </authorList>
    </citation>
    <scope>NUCLEOTIDE SEQUENCE [LARGE SCALE GENOMIC DNA]</scope>
    <source>
        <strain evidence="3">cv. Khalas</strain>
    </source>
</reference>
<dbReference type="AlphaFoldDB" id="A0A8B9A8C6"/>
<evidence type="ECO:0000313" key="3">
    <source>
        <dbReference type="Proteomes" id="UP000228380"/>
    </source>
</evidence>
<dbReference type="GO" id="GO:0008270">
    <property type="term" value="F:zinc ion binding"/>
    <property type="evidence" value="ECO:0007669"/>
    <property type="project" value="InterPro"/>
</dbReference>
<keyword evidence="1" id="KW-0472">Membrane</keyword>
<dbReference type="InterPro" id="IPR041891">
    <property type="entry name" value="Alpha_CA_prokaryot-like"/>
</dbReference>
<dbReference type="SMART" id="SM01057">
    <property type="entry name" value="Carb_anhydrase"/>
    <property type="match status" value="1"/>
</dbReference>
<dbReference type="GeneID" id="103705397"/>
<dbReference type="CDD" id="cd03124">
    <property type="entry name" value="alpha_CA_prokaryotic_like"/>
    <property type="match status" value="1"/>
</dbReference>
<dbReference type="OrthoDB" id="429145at2759"/>
<dbReference type="SUPFAM" id="SSF51069">
    <property type="entry name" value="Carbonic anhydrase"/>
    <property type="match status" value="1"/>
</dbReference>